<dbReference type="PANTHER" id="PTHR15204">
    <property type="entry name" value="LARGE PROLINE-RICH PROTEIN BAG6"/>
    <property type="match status" value="1"/>
</dbReference>
<dbReference type="InterPro" id="IPR036397">
    <property type="entry name" value="RNaseH_sf"/>
</dbReference>
<feature type="compositionally biased region" description="Low complexity" evidence="12">
    <location>
        <begin position="378"/>
        <end position="392"/>
    </location>
</feature>
<dbReference type="Pfam" id="PF12057">
    <property type="entry name" value="BAG6"/>
    <property type="match status" value="1"/>
</dbReference>
<feature type="region of interest" description="Disordered" evidence="12">
    <location>
        <begin position="741"/>
        <end position="797"/>
    </location>
</feature>
<feature type="compositionally biased region" description="Low complexity" evidence="12">
    <location>
        <begin position="691"/>
        <end position="702"/>
    </location>
</feature>
<accession>A0ABN9LE90</accession>
<evidence type="ECO:0000313" key="15">
    <source>
        <dbReference type="Proteomes" id="UP001176940"/>
    </source>
</evidence>
<evidence type="ECO:0000256" key="2">
    <source>
        <dbReference type="ARBA" id="ARBA00004514"/>
    </source>
</evidence>
<name>A0ABN9LE90_9NEOB</name>
<feature type="compositionally biased region" description="Low complexity" evidence="12">
    <location>
        <begin position="742"/>
        <end position="787"/>
    </location>
</feature>
<comment type="caution">
    <text evidence="14">The sequence shown here is derived from an EMBL/GenBank/DDBJ whole genome shotgun (WGS) entry which is preliminary data.</text>
</comment>
<keyword evidence="4" id="KW-0813">Transport</keyword>
<keyword evidence="9" id="KW-0143">Chaperone</keyword>
<dbReference type="PROSITE" id="PS50053">
    <property type="entry name" value="UBIQUITIN_2"/>
    <property type="match status" value="1"/>
</dbReference>
<dbReference type="SMART" id="SM00213">
    <property type="entry name" value="UBQ"/>
    <property type="match status" value="1"/>
</dbReference>
<dbReference type="InterPro" id="IPR000626">
    <property type="entry name" value="Ubiquitin-like_dom"/>
</dbReference>
<keyword evidence="6" id="KW-0964">Secreted</keyword>
<feature type="domain" description="Ubiquitin-like" evidence="13">
    <location>
        <begin position="192"/>
        <end position="253"/>
    </location>
</feature>
<feature type="region of interest" description="Disordered" evidence="12">
    <location>
        <begin position="851"/>
        <end position="880"/>
    </location>
</feature>
<feature type="region of interest" description="Disordered" evidence="12">
    <location>
        <begin position="1333"/>
        <end position="1354"/>
    </location>
</feature>
<feature type="region of interest" description="Disordered" evidence="12">
    <location>
        <begin position="377"/>
        <end position="431"/>
    </location>
</feature>
<dbReference type="Pfam" id="PF20960">
    <property type="entry name" value="Bag6_BAGS"/>
    <property type="match status" value="1"/>
</dbReference>
<evidence type="ECO:0000259" key="13">
    <source>
        <dbReference type="PROSITE" id="PS50053"/>
    </source>
</evidence>
<proteinExistence type="predicted"/>
<feature type="region of interest" description="Disordered" evidence="12">
    <location>
        <begin position="676"/>
        <end position="716"/>
    </location>
</feature>
<evidence type="ECO:0000256" key="5">
    <source>
        <dbReference type="ARBA" id="ARBA00022490"/>
    </source>
</evidence>
<evidence type="ECO:0000256" key="8">
    <source>
        <dbReference type="ARBA" id="ARBA00022853"/>
    </source>
</evidence>
<dbReference type="InterPro" id="IPR029071">
    <property type="entry name" value="Ubiquitin-like_domsf"/>
</dbReference>
<dbReference type="Pfam" id="PF13358">
    <property type="entry name" value="DDE_3"/>
    <property type="match status" value="1"/>
</dbReference>
<dbReference type="EMBL" id="CAUEEQ010013001">
    <property type="protein sequence ID" value="CAJ0936867.1"/>
    <property type="molecule type" value="Genomic_DNA"/>
</dbReference>
<protein>
    <recommendedName>
        <fullName evidence="11">BCL2-associated athanogene 6</fullName>
    </recommendedName>
</protein>
<comment type="subcellular location">
    <subcellularLocation>
        <location evidence="2">Cytoplasm</location>
        <location evidence="2">Cytosol</location>
    </subcellularLocation>
    <subcellularLocation>
        <location evidence="1">Nucleus</location>
    </subcellularLocation>
    <subcellularLocation>
        <location evidence="3">Secreted</location>
        <location evidence="3">Extracellular exosome</location>
    </subcellularLocation>
</comment>
<evidence type="ECO:0000313" key="14">
    <source>
        <dbReference type="EMBL" id="CAJ0936867.1"/>
    </source>
</evidence>
<keyword evidence="7" id="KW-0053">Apoptosis</keyword>
<dbReference type="Pfam" id="PF00240">
    <property type="entry name" value="ubiquitin"/>
    <property type="match status" value="1"/>
</dbReference>
<dbReference type="Gene3D" id="3.10.20.90">
    <property type="entry name" value="Phosphatidylinositol 3-kinase Catalytic Subunit, Chain A, domain 1"/>
    <property type="match status" value="1"/>
</dbReference>
<keyword evidence="5" id="KW-0963">Cytoplasm</keyword>
<feature type="region of interest" description="Disordered" evidence="12">
    <location>
        <begin position="262"/>
        <end position="299"/>
    </location>
</feature>
<feature type="compositionally biased region" description="Polar residues" evidence="12">
    <location>
        <begin position="1333"/>
        <end position="1348"/>
    </location>
</feature>
<keyword evidence="10" id="KW-0539">Nucleus</keyword>
<evidence type="ECO:0000256" key="10">
    <source>
        <dbReference type="ARBA" id="ARBA00023242"/>
    </source>
</evidence>
<keyword evidence="15" id="KW-1185">Reference proteome</keyword>
<evidence type="ECO:0000256" key="11">
    <source>
        <dbReference type="ARBA" id="ARBA00030033"/>
    </source>
</evidence>
<evidence type="ECO:0000256" key="9">
    <source>
        <dbReference type="ARBA" id="ARBA00023186"/>
    </source>
</evidence>
<evidence type="ECO:0000256" key="7">
    <source>
        <dbReference type="ARBA" id="ARBA00022703"/>
    </source>
</evidence>
<evidence type="ECO:0000256" key="1">
    <source>
        <dbReference type="ARBA" id="ARBA00004123"/>
    </source>
</evidence>
<feature type="compositionally biased region" description="Low complexity" evidence="12">
    <location>
        <begin position="539"/>
        <end position="564"/>
    </location>
</feature>
<reference evidence="14" key="1">
    <citation type="submission" date="2023-07" db="EMBL/GenBank/DDBJ databases">
        <authorList>
            <person name="Stuckert A."/>
        </authorList>
    </citation>
    <scope>NUCLEOTIDE SEQUENCE</scope>
</reference>
<evidence type="ECO:0000256" key="4">
    <source>
        <dbReference type="ARBA" id="ARBA00022448"/>
    </source>
</evidence>
<evidence type="ECO:0000256" key="3">
    <source>
        <dbReference type="ARBA" id="ARBA00004550"/>
    </source>
</evidence>
<dbReference type="Gene3D" id="3.30.420.10">
    <property type="entry name" value="Ribonuclease H-like superfamily/Ribonuclease H"/>
    <property type="match status" value="1"/>
</dbReference>
<dbReference type="CDD" id="cd01809">
    <property type="entry name" value="Ubl_BAG6"/>
    <property type="match status" value="1"/>
</dbReference>
<organism evidence="14 15">
    <name type="scientific">Ranitomeya imitator</name>
    <name type="common">mimic poison frog</name>
    <dbReference type="NCBI Taxonomy" id="111125"/>
    <lineage>
        <taxon>Eukaryota</taxon>
        <taxon>Metazoa</taxon>
        <taxon>Chordata</taxon>
        <taxon>Craniata</taxon>
        <taxon>Vertebrata</taxon>
        <taxon>Euteleostomi</taxon>
        <taxon>Amphibia</taxon>
        <taxon>Batrachia</taxon>
        <taxon>Anura</taxon>
        <taxon>Neobatrachia</taxon>
        <taxon>Hyloidea</taxon>
        <taxon>Dendrobatidae</taxon>
        <taxon>Dendrobatinae</taxon>
        <taxon>Ranitomeya</taxon>
    </lineage>
</organism>
<gene>
    <name evidence="14" type="ORF">RIMI_LOCUS7009145</name>
</gene>
<evidence type="ECO:0000256" key="12">
    <source>
        <dbReference type="SAM" id="MobiDB-lite"/>
    </source>
</evidence>
<keyword evidence="8" id="KW-0156">Chromatin regulator</keyword>
<dbReference type="SUPFAM" id="SSF54236">
    <property type="entry name" value="Ubiquitin-like"/>
    <property type="match status" value="1"/>
</dbReference>
<feature type="compositionally biased region" description="Low complexity" evidence="12">
    <location>
        <begin position="263"/>
        <end position="287"/>
    </location>
</feature>
<dbReference type="PANTHER" id="PTHR15204:SF0">
    <property type="entry name" value="LARGE PROLINE-RICH PROTEIN BAG6"/>
    <property type="match status" value="1"/>
</dbReference>
<feature type="region of interest" description="Disordered" evidence="12">
    <location>
        <begin position="539"/>
        <end position="596"/>
    </location>
</feature>
<sequence length="1354" mass="145657">MRLSSTYQETHGQSMHQAAKLAIKRYQPLRTLNSKYFGNYQDTLNKGVVLQDNARPHVAGVCQQFLQDEGIEAMDWPARSPDLNPIEHIWDIVSRTIHQCHIAPQTVQELADALVQKIVHLQQSIHYYGRVKYGSTSMLTNARESDLVTVAPEAEAGRLRLLFSLQFLSVVGVSGYREDREHRRHMAADEKMEVTVKTLDSQTRTFTVDAEITVKDFKDHISPSVGIPSEKQRLIYQGRVLQEDKKLKEYNVDGKVIHLVERAPPQAQSTTGAAASSSNTSTTANGSAPGGTGAAGPERNGNSYVMVGAFNLPHVMSGLGEPGRAPRVSTVTGNDGSSLDVHINLDQQLPIQSEPRVRLVLAQHILQDIQSILDRLEQPSSSDQPSEPMEMSGPEGEAAVSRDPQSQAAPNNEGPGGAASSSHPTPTEYAEVLQSLSRAEERLSPFMERYREIISNATNGVYENDDRDQSQRIINLVGECLRLLGNALIAVSDLRCNLTVAAPRHMHVVRPISHYTGPMVLQQAAIPIQINVGTTVTMTGNGANASQSATDPSPTPAPSASTPEQPQPQPQRQPSRGGTPIHTTGDPPATSPLQPRVIRITHQTMEPVMMMMNIPDAGSGGSPNIPPTSAAHGGAAHLHMPGLPPEFMQAISHQISQQAMAAASGQQMPGFQGQPPRFVFTRPAAPPQPPQTGTTAPPAGTTGQAGAGTGPTTVPTSLTQMISGLVGQLLMHPVIVAQNGGTAPTTTSSSTTSSSTASSSTTSASTATTTSTTSTFPSTPTAPTAPSSLPPTGPEQQLSQLLGSLLGTASSGVANIAMSSPSIAVAVPGMPSFLQGVTDILQEAQNIPVSTSPIPSFTAPTASSPSPSPSSSTSPPAADTLPPEFFTSVVQGVLSSMLGSLSAADQSGTESIAAFIERLSGSHNIFQPDSEGPGGFFGDLLSLICHHFSLVDMVMLLHGQSQPLQNLQPQLRSFFLQQYLHQVDPTPQNIQMASRNLINGLEEYIRESFASATVREDVDITRTNVEFLQEQFNRITTHILHCSGPTFGQRLLEMCNQSLFEWLTLNLYCLRGDQNALTSVINERIRRLSLDVSPALVSWVTSVLSLRLQVLLGQMPVTEAEVQRHVRRTVDAPPVSEAASQEQPMETSPADAQVQHLCECGAPVYRPTPTACRFIYNPMPDVTVSVPQPCASSPAPATTVEEAIFLPTQSSAPALCPDSEIPPQEEAGSEPWAAAVPPEWVPVIRQDIQSQRKIKPQPSLSDAYLSGMPAKRRKTMQGEGPHLSLSDAVNRAMRYTGAKPETSTESLRRELDNSEVQVRYREQFCQDIQKILQENESYSPQRFPNTQRAFPGDP</sequence>
<dbReference type="Proteomes" id="UP001176940">
    <property type="component" value="Unassembled WGS sequence"/>
</dbReference>
<evidence type="ECO:0000256" key="6">
    <source>
        <dbReference type="ARBA" id="ARBA00022525"/>
    </source>
</evidence>
<dbReference type="InterPro" id="IPR048926">
    <property type="entry name" value="Bag6_BAGS"/>
</dbReference>
<dbReference type="InterPro" id="IPR021925">
    <property type="entry name" value="BAG6"/>
</dbReference>
<dbReference type="InterPro" id="IPR038717">
    <property type="entry name" value="Tc1-like_DDE_dom"/>
</dbReference>